<dbReference type="STRING" id="662367.SAMN05216167_11224"/>
<name>A0A1I1Z608_9BACT</name>
<dbReference type="RefSeq" id="WP_093830983.1">
    <property type="nucleotide sequence ID" value="NZ_FOLQ01000012.1"/>
</dbReference>
<dbReference type="GO" id="GO:0016020">
    <property type="term" value="C:membrane"/>
    <property type="evidence" value="ECO:0007669"/>
    <property type="project" value="InterPro"/>
</dbReference>
<feature type="transmembrane region" description="Helical" evidence="1">
    <location>
        <begin position="126"/>
        <end position="149"/>
    </location>
</feature>
<dbReference type="GO" id="GO:0000155">
    <property type="term" value="F:phosphorelay sensor kinase activity"/>
    <property type="evidence" value="ECO:0007669"/>
    <property type="project" value="InterPro"/>
</dbReference>
<keyword evidence="1" id="KW-0472">Membrane</keyword>
<evidence type="ECO:0000313" key="4">
    <source>
        <dbReference type="Proteomes" id="UP000198598"/>
    </source>
</evidence>
<keyword evidence="3" id="KW-0808">Transferase</keyword>
<evidence type="ECO:0000259" key="2">
    <source>
        <dbReference type="Pfam" id="PF06580"/>
    </source>
</evidence>
<evidence type="ECO:0000256" key="1">
    <source>
        <dbReference type="SAM" id="Phobius"/>
    </source>
</evidence>
<proteinExistence type="predicted"/>
<dbReference type="InterPro" id="IPR010559">
    <property type="entry name" value="Sig_transdc_His_kin_internal"/>
</dbReference>
<dbReference type="AlphaFoldDB" id="A0A1I1Z608"/>
<reference evidence="3 4" key="1">
    <citation type="submission" date="2016-10" db="EMBL/GenBank/DDBJ databases">
        <authorList>
            <person name="de Groot N.N."/>
        </authorList>
    </citation>
    <scope>NUCLEOTIDE SEQUENCE [LARGE SCALE GENOMIC DNA]</scope>
    <source>
        <strain evidence="3 4">DSM 26130</strain>
    </source>
</reference>
<dbReference type="OrthoDB" id="9792992at2"/>
<dbReference type="Pfam" id="PF06580">
    <property type="entry name" value="His_kinase"/>
    <property type="match status" value="1"/>
</dbReference>
<feature type="transmembrane region" description="Helical" evidence="1">
    <location>
        <begin position="42"/>
        <end position="65"/>
    </location>
</feature>
<dbReference type="PANTHER" id="PTHR34220:SF7">
    <property type="entry name" value="SENSOR HISTIDINE KINASE YPDA"/>
    <property type="match status" value="1"/>
</dbReference>
<gene>
    <name evidence="3" type="ORF">SAMN05216167_11224</name>
</gene>
<keyword evidence="3" id="KW-0418">Kinase</keyword>
<dbReference type="InterPro" id="IPR050640">
    <property type="entry name" value="Bact_2-comp_sensor_kinase"/>
</dbReference>
<protein>
    <submittedName>
        <fullName evidence="3">Histidine kinase</fullName>
    </submittedName>
</protein>
<keyword evidence="4" id="KW-1185">Reference proteome</keyword>
<keyword evidence="1" id="KW-1133">Transmembrane helix</keyword>
<feature type="transmembrane region" description="Helical" evidence="1">
    <location>
        <begin position="12"/>
        <end position="30"/>
    </location>
</feature>
<feature type="transmembrane region" description="Helical" evidence="1">
    <location>
        <begin position="77"/>
        <end position="106"/>
    </location>
</feature>
<dbReference type="PANTHER" id="PTHR34220">
    <property type="entry name" value="SENSOR HISTIDINE KINASE YPDA"/>
    <property type="match status" value="1"/>
</dbReference>
<feature type="domain" description="Signal transduction histidine kinase internal region" evidence="2">
    <location>
        <begin position="166"/>
        <end position="242"/>
    </location>
</feature>
<dbReference type="Proteomes" id="UP000198598">
    <property type="component" value="Unassembled WGS sequence"/>
</dbReference>
<evidence type="ECO:0000313" key="3">
    <source>
        <dbReference type="EMBL" id="SFE27107.1"/>
    </source>
</evidence>
<keyword evidence="1" id="KW-0812">Transmembrane</keyword>
<dbReference type="EMBL" id="FOLQ01000012">
    <property type="protein sequence ID" value="SFE27107.1"/>
    <property type="molecule type" value="Genomic_DNA"/>
</dbReference>
<sequence>MNKAIIRLLHLGYWLLYSFLVSFLFILSQSTDQSVFADWDDWVTMLVGTLLIGLSSFYAFYMWLVPRYLTTRRVRRFVALGLLISISLAICSTLLLSLATTILLYLTLHQTHFLFFQLQDQLMLTVGFSLLAIINGLIGTAMRGAITWYTDIHLRERRANQALQTELSWLKSQLNPHFLFNTLNNIDILMERDAAKASLYLNKLSDLLRFSLYETQADQIPLSQELASIEKYVELQRIRTPNEQYISLQIEGQSRSVLIAPMLFMPYLENAFKYTTNKKVTEAIRIQFRIDEAQIHFHCVNVIDPDRRVSYEYGGLGQKLLRQRLALLYPHTHTLVIESTDRLYSVSLTISLPSHALSVD</sequence>
<organism evidence="3 4">
    <name type="scientific">Spirosoma endophyticum</name>
    <dbReference type="NCBI Taxonomy" id="662367"/>
    <lineage>
        <taxon>Bacteria</taxon>
        <taxon>Pseudomonadati</taxon>
        <taxon>Bacteroidota</taxon>
        <taxon>Cytophagia</taxon>
        <taxon>Cytophagales</taxon>
        <taxon>Cytophagaceae</taxon>
        <taxon>Spirosoma</taxon>
    </lineage>
</organism>
<accession>A0A1I1Z608</accession>